<keyword evidence="1" id="KW-0472">Membrane</keyword>
<feature type="transmembrane region" description="Helical" evidence="1">
    <location>
        <begin position="362"/>
        <end position="383"/>
    </location>
</feature>
<feature type="transmembrane region" description="Helical" evidence="1">
    <location>
        <begin position="169"/>
        <end position="185"/>
    </location>
</feature>
<dbReference type="RefSeq" id="WP_106231686.1">
    <property type="nucleotide sequence ID" value="NZ_PVTM01000013.1"/>
</dbReference>
<reference evidence="2 3" key="1">
    <citation type="submission" date="2018-03" db="EMBL/GenBank/DDBJ databases">
        <title>Comparative analysis of microorganisms from saline springs in Andes Mountain Range, Colombia.</title>
        <authorList>
            <person name="Rubin E."/>
        </authorList>
    </citation>
    <scope>NUCLEOTIDE SEQUENCE [LARGE SCALE GENOMIC DNA]</scope>
    <source>
        <strain evidence="2 3">USBA 854</strain>
    </source>
</reference>
<dbReference type="Proteomes" id="UP000239896">
    <property type="component" value="Unassembled WGS sequence"/>
</dbReference>
<dbReference type="EMBL" id="PVTM01000013">
    <property type="protein sequence ID" value="PRY69770.1"/>
    <property type="molecule type" value="Genomic_DNA"/>
</dbReference>
<dbReference type="InterPro" id="IPR004711">
    <property type="entry name" value="Benzoate_Transporter"/>
</dbReference>
<comment type="caution">
    <text evidence="2">The sequence shown here is derived from an EMBL/GenBank/DDBJ whole genome shotgun (WGS) entry which is preliminary data.</text>
</comment>
<gene>
    <name evidence="2" type="ORF">BCL64_1138</name>
</gene>
<feature type="transmembrane region" description="Helical" evidence="1">
    <location>
        <begin position="71"/>
        <end position="89"/>
    </location>
</feature>
<accession>A0A2T0VHS2</accession>
<dbReference type="PANTHER" id="PTHR30199:SF0">
    <property type="entry name" value="INNER MEMBRANE PROTEIN YDCO"/>
    <property type="match status" value="1"/>
</dbReference>
<dbReference type="NCBIfam" id="TIGR00843">
    <property type="entry name" value="benE"/>
    <property type="match status" value="1"/>
</dbReference>
<feature type="transmembrane region" description="Helical" evidence="1">
    <location>
        <begin position="293"/>
        <end position="313"/>
    </location>
</feature>
<dbReference type="PANTHER" id="PTHR30199">
    <property type="entry name" value="MFS FAMILY TRANSPORTER, PREDICTED SUBSTRATE BENZOATE"/>
    <property type="match status" value="1"/>
</dbReference>
<evidence type="ECO:0000256" key="1">
    <source>
        <dbReference type="SAM" id="Phobius"/>
    </source>
</evidence>
<feature type="transmembrane region" description="Helical" evidence="1">
    <location>
        <begin position="145"/>
        <end position="162"/>
    </location>
</feature>
<dbReference type="GO" id="GO:0005886">
    <property type="term" value="C:plasma membrane"/>
    <property type="evidence" value="ECO:0007669"/>
    <property type="project" value="TreeGrafter"/>
</dbReference>
<evidence type="ECO:0000313" key="2">
    <source>
        <dbReference type="EMBL" id="PRY69770.1"/>
    </source>
</evidence>
<dbReference type="AlphaFoldDB" id="A0A2T0VHS2"/>
<name>A0A2T0VHS2_9GAMM</name>
<feature type="transmembrane region" description="Helical" evidence="1">
    <location>
        <begin position="247"/>
        <end position="273"/>
    </location>
</feature>
<feature type="transmembrane region" description="Helical" evidence="1">
    <location>
        <begin position="95"/>
        <end position="114"/>
    </location>
</feature>
<proteinExistence type="predicted"/>
<keyword evidence="3" id="KW-1185">Reference proteome</keyword>
<feature type="transmembrane region" description="Helical" evidence="1">
    <location>
        <begin position="215"/>
        <end position="235"/>
    </location>
</feature>
<feature type="transmembrane region" description="Helical" evidence="1">
    <location>
        <begin position="320"/>
        <end position="342"/>
    </location>
</feature>
<feature type="transmembrane region" description="Helical" evidence="1">
    <location>
        <begin position="121"/>
        <end position="139"/>
    </location>
</feature>
<dbReference type="GO" id="GO:0042925">
    <property type="term" value="F:benzoate transmembrane transporter activity"/>
    <property type="evidence" value="ECO:0007669"/>
    <property type="project" value="InterPro"/>
</dbReference>
<feature type="transmembrane region" description="Helical" evidence="1">
    <location>
        <begin position="46"/>
        <end position="66"/>
    </location>
</feature>
<keyword evidence="1" id="KW-1133">Transmembrane helix</keyword>
<organism evidence="2 3">
    <name type="scientific">Halomonas ventosae</name>
    <dbReference type="NCBI Taxonomy" id="229007"/>
    <lineage>
        <taxon>Bacteria</taxon>
        <taxon>Pseudomonadati</taxon>
        <taxon>Pseudomonadota</taxon>
        <taxon>Gammaproteobacteria</taxon>
        <taxon>Oceanospirillales</taxon>
        <taxon>Halomonadaceae</taxon>
        <taxon>Halomonas</taxon>
    </lineage>
</organism>
<protein>
    <submittedName>
        <fullName evidence="2">Benzoate membrane transport protein</fullName>
    </submittedName>
</protein>
<feature type="transmembrane region" description="Helical" evidence="1">
    <location>
        <begin position="12"/>
        <end position="34"/>
    </location>
</feature>
<dbReference type="Pfam" id="PF03594">
    <property type="entry name" value="BenE"/>
    <property type="match status" value="1"/>
</dbReference>
<sequence length="403" mass="41996">MRLHKDWSIPAITAGFVAVLVSYSGPLAIFFQAAQSAEISTAMMTSWVWAISIGAAVSGIALSLWLKVPVVTAWSAPGTALLVTLFPGLSLNEAVGAYLTAAAVIFVIGITGSFDRIIQMIPPGIASAMMAGILFQFGVGVFVSLEAVPALTLGMILTYLVFKRLTPRYSLVALLVVGVILAVVFEDASLEGVTLSLADPQFIRPEWSWNATLSLAIPLVLVSLTGQFLPGMAIMRSAGYNTPARPIVTVTSLTSFVTAFFGGITTVIAAITAAICTSKEAHEDPDKRYVAGVANGVFYLIGGTFAGTIVALFTSLPGEFVAVLAGLALIGAITSNLSAFAAHKDHLEASVITFIATASGMSFLGLGSAFWGVVVGALAYALLHRPLPGLGRRAVRDSARKSP</sequence>
<evidence type="ECO:0000313" key="3">
    <source>
        <dbReference type="Proteomes" id="UP000239896"/>
    </source>
</evidence>
<keyword evidence="1" id="KW-0812">Transmembrane</keyword>